<dbReference type="Proteomes" id="UP000295361">
    <property type="component" value="Unassembled WGS sequence"/>
</dbReference>
<dbReference type="EMBL" id="SNXS01000002">
    <property type="protein sequence ID" value="TDP73126.1"/>
    <property type="molecule type" value="Genomic_DNA"/>
</dbReference>
<proteinExistence type="predicted"/>
<dbReference type="AlphaFoldDB" id="A0A4R6QQ31"/>
<accession>A0A4R6QQ31</accession>
<dbReference type="InParanoid" id="A0A4R6QQ31"/>
<keyword evidence="2" id="KW-1185">Reference proteome</keyword>
<evidence type="ECO:0000313" key="1">
    <source>
        <dbReference type="EMBL" id="TDP73126.1"/>
    </source>
</evidence>
<dbReference type="OrthoDB" id="9096701at2"/>
<sequence length="184" mass="20361">MTRGELVRHLRRFGLPGAFGLLCLLGAALLLLGPVRSWEAQATASFADADALRARLKRQPVVVEAPQETQPRHLVASLPEVSDRQARLGDLLTLALKQGLNSSRTEHRITRDDKLGLERLRITMPVQGTYAQLRGFIEQALRQDPALSLDSLKLRRNNPAAAEIEAELVWSLHARSAVVEGRQP</sequence>
<evidence type="ECO:0000313" key="2">
    <source>
        <dbReference type="Proteomes" id="UP000295361"/>
    </source>
</evidence>
<dbReference type="RefSeq" id="WP_133700530.1">
    <property type="nucleotide sequence ID" value="NZ_SNXS01000002.1"/>
</dbReference>
<evidence type="ECO:0008006" key="3">
    <source>
        <dbReference type="Google" id="ProtNLM"/>
    </source>
</evidence>
<gene>
    <name evidence="1" type="ORF">DES47_102872</name>
</gene>
<reference evidence="1 2" key="1">
    <citation type="submission" date="2019-03" db="EMBL/GenBank/DDBJ databases">
        <title>Genomic Encyclopedia of Type Strains, Phase IV (KMG-IV): sequencing the most valuable type-strain genomes for metagenomic binning, comparative biology and taxonomic classification.</title>
        <authorList>
            <person name="Goeker M."/>
        </authorList>
    </citation>
    <scope>NUCLEOTIDE SEQUENCE [LARGE SCALE GENOMIC DNA]</scope>
    <source>
        <strain evidence="1 2">DSM 16998</strain>
    </source>
</reference>
<protein>
    <recommendedName>
        <fullName evidence="3">Type II secretion system (T2SS) protein M subtype b</fullName>
    </recommendedName>
</protein>
<organism evidence="1 2">
    <name type="scientific">Roseateles toxinivorans</name>
    <dbReference type="NCBI Taxonomy" id="270368"/>
    <lineage>
        <taxon>Bacteria</taxon>
        <taxon>Pseudomonadati</taxon>
        <taxon>Pseudomonadota</taxon>
        <taxon>Betaproteobacteria</taxon>
        <taxon>Burkholderiales</taxon>
        <taxon>Sphaerotilaceae</taxon>
        <taxon>Roseateles</taxon>
    </lineage>
</organism>
<comment type="caution">
    <text evidence="1">The sequence shown here is derived from an EMBL/GenBank/DDBJ whole genome shotgun (WGS) entry which is preliminary data.</text>
</comment>
<name>A0A4R6QQ31_9BURK</name>